<organism evidence="3 4">
    <name type="scientific">Phormidium nigroviride PCC 7112</name>
    <dbReference type="NCBI Taxonomy" id="179408"/>
    <lineage>
        <taxon>Bacteria</taxon>
        <taxon>Bacillati</taxon>
        <taxon>Cyanobacteriota</taxon>
        <taxon>Cyanophyceae</taxon>
        <taxon>Oscillatoriophycideae</taxon>
        <taxon>Oscillatoriales</taxon>
        <taxon>Oscillatoriaceae</taxon>
        <taxon>Phormidium</taxon>
    </lineage>
</organism>
<comment type="similarity">
    <text evidence="1">Belongs to the PemK/MazF family.</text>
</comment>
<dbReference type="InterPro" id="IPR003477">
    <property type="entry name" value="PemK-like"/>
</dbReference>
<dbReference type="AlphaFoldDB" id="K9VLT5"/>
<dbReference type="Gene3D" id="2.30.30.110">
    <property type="match status" value="1"/>
</dbReference>
<evidence type="ECO:0000256" key="1">
    <source>
        <dbReference type="ARBA" id="ARBA00007521"/>
    </source>
</evidence>
<dbReference type="GO" id="GO:0003677">
    <property type="term" value="F:DNA binding"/>
    <property type="evidence" value="ECO:0007669"/>
    <property type="project" value="InterPro"/>
</dbReference>
<dbReference type="EMBL" id="CP003614">
    <property type="protein sequence ID" value="AFZ08190.1"/>
    <property type="molecule type" value="Genomic_DNA"/>
</dbReference>
<accession>K9VLT5</accession>
<gene>
    <name evidence="3" type="ORF">Osc7112_3848</name>
</gene>
<name>K9VLT5_9CYAN</name>
<dbReference type="KEGG" id="oni:Osc7112_3848"/>
<dbReference type="SUPFAM" id="SSF50118">
    <property type="entry name" value="Cell growth inhibitor/plasmid maintenance toxic component"/>
    <property type="match status" value="1"/>
</dbReference>
<dbReference type="eggNOG" id="COG2337">
    <property type="taxonomic scope" value="Bacteria"/>
</dbReference>
<evidence type="ECO:0008006" key="5">
    <source>
        <dbReference type="Google" id="ProtNLM"/>
    </source>
</evidence>
<evidence type="ECO:0000313" key="3">
    <source>
        <dbReference type="EMBL" id="AFZ08190.1"/>
    </source>
</evidence>
<dbReference type="OrthoDB" id="129822at2"/>
<keyword evidence="2" id="KW-1277">Toxin-antitoxin system</keyword>
<dbReference type="STRING" id="179408.Osc7112_3848"/>
<protein>
    <recommendedName>
        <fullName evidence="5">Transcriptional modulator of MazE/toxin, MazF</fullName>
    </recommendedName>
</protein>
<dbReference type="RefSeq" id="WP_015177443.1">
    <property type="nucleotide sequence ID" value="NC_019729.1"/>
</dbReference>
<dbReference type="InterPro" id="IPR011067">
    <property type="entry name" value="Plasmid_toxin/cell-grow_inhib"/>
</dbReference>
<dbReference type="Pfam" id="PF02452">
    <property type="entry name" value="PemK_toxin"/>
    <property type="match status" value="1"/>
</dbReference>
<proteinExistence type="inferred from homology"/>
<reference evidence="3 4" key="1">
    <citation type="submission" date="2012-05" db="EMBL/GenBank/DDBJ databases">
        <title>Finished chromosome of genome of Oscillatoria sp. PCC 7112.</title>
        <authorList>
            <consortium name="US DOE Joint Genome Institute"/>
            <person name="Gugger M."/>
            <person name="Coursin T."/>
            <person name="Rippka R."/>
            <person name="Tandeau De Marsac N."/>
            <person name="Huntemann M."/>
            <person name="Wei C.-L."/>
            <person name="Han J."/>
            <person name="Detter J.C."/>
            <person name="Han C."/>
            <person name="Tapia R."/>
            <person name="Davenport K."/>
            <person name="Daligault H."/>
            <person name="Erkkila T."/>
            <person name="Gu W."/>
            <person name="Munk A.C.C."/>
            <person name="Teshima H."/>
            <person name="Xu Y."/>
            <person name="Chain P."/>
            <person name="Chen A."/>
            <person name="Krypides N."/>
            <person name="Mavromatis K."/>
            <person name="Markowitz V."/>
            <person name="Szeto E."/>
            <person name="Ivanova N."/>
            <person name="Mikhailova N."/>
            <person name="Ovchinnikova G."/>
            <person name="Pagani I."/>
            <person name="Pati A."/>
            <person name="Goodwin L."/>
            <person name="Peters L."/>
            <person name="Pitluck S."/>
            <person name="Woyke T."/>
            <person name="Kerfeld C."/>
        </authorList>
    </citation>
    <scope>NUCLEOTIDE SEQUENCE [LARGE SCALE GENOMIC DNA]</scope>
    <source>
        <strain evidence="3 4">PCC 7112</strain>
    </source>
</reference>
<evidence type="ECO:0000313" key="4">
    <source>
        <dbReference type="Proteomes" id="UP000010478"/>
    </source>
</evidence>
<sequence length="115" mass="12853">MKLKKGDIVLAEFPFTDLSQKKLRPALVLWAISTIDEITICFISSQNVTTLSLDEFALNASDSEFPSTGLKVSSKVRVTRIVSLEQRLILRRLGELGSQQMQELNATIIQAFQLV</sequence>
<dbReference type="Proteomes" id="UP000010478">
    <property type="component" value="Chromosome"/>
</dbReference>
<evidence type="ECO:0000256" key="2">
    <source>
        <dbReference type="ARBA" id="ARBA00022649"/>
    </source>
</evidence>
<dbReference type="HOGENOM" id="CLU_121823_6_1_3"/>
<keyword evidence="4" id="KW-1185">Reference proteome</keyword>